<evidence type="ECO:0000313" key="1">
    <source>
        <dbReference type="EMBL" id="MXU93769.1"/>
    </source>
</evidence>
<sequence length="151" mass="17570">MMRCCLHCCSGCFGQCFAASYNLPKRYTNSYDSWKGDRVWTSNPEKKKRKKSAMNATHLHRHNLTRSPETAVLHAVLNARFDFLMWARCQRIMIRRVPLCDLSIHFGRFDIRLALHVSWRGSEARSTSQHGLFALEHAFLERTLVPRGHLP</sequence>
<reference evidence="1" key="1">
    <citation type="submission" date="2019-12" db="EMBL/GenBank/DDBJ databases">
        <title>An insight into the sialome of adult female Ixodes ricinus ticks feeding for 6 days.</title>
        <authorList>
            <person name="Perner J."/>
            <person name="Ribeiro J.M.C."/>
        </authorList>
    </citation>
    <scope>NUCLEOTIDE SEQUENCE</scope>
    <source>
        <strain evidence="1">Semi-engorged</strain>
        <tissue evidence="1">Salivary glands</tissue>
    </source>
</reference>
<accession>A0A6B0UVG4</accession>
<protein>
    <submittedName>
        <fullName evidence="1">Putative secreted protein</fullName>
    </submittedName>
</protein>
<name>A0A6B0UVG4_IXORI</name>
<dbReference type="EMBL" id="GIFC01011686">
    <property type="protein sequence ID" value="MXU93769.1"/>
    <property type="molecule type" value="Transcribed_RNA"/>
</dbReference>
<organism evidence="1">
    <name type="scientific">Ixodes ricinus</name>
    <name type="common">Common tick</name>
    <name type="synonym">Acarus ricinus</name>
    <dbReference type="NCBI Taxonomy" id="34613"/>
    <lineage>
        <taxon>Eukaryota</taxon>
        <taxon>Metazoa</taxon>
        <taxon>Ecdysozoa</taxon>
        <taxon>Arthropoda</taxon>
        <taxon>Chelicerata</taxon>
        <taxon>Arachnida</taxon>
        <taxon>Acari</taxon>
        <taxon>Parasitiformes</taxon>
        <taxon>Ixodida</taxon>
        <taxon>Ixodoidea</taxon>
        <taxon>Ixodidae</taxon>
        <taxon>Ixodinae</taxon>
        <taxon>Ixodes</taxon>
    </lineage>
</organism>
<proteinExistence type="predicted"/>
<dbReference type="AlphaFoldDB" id="A0A6B0UVG4"/>